<keyword evidence="2" id="KW-0245">EGF-like domain</keyword>
<keyword evidence="1 2" id="KW-1015">Disulfide bond</keyword>
<feature type="disulfide bond" evidence="3">
    <location>
        <begin position="287"/>
        <end position="314"/>
    </location>
</feature>
<evidence type="ECO:0000259" key="6">
    <source>
        <dbReference type="PROSITE" id="PS50026"/>
    </source>
</evidence>
<evidence type="ECO:0000259" key="5">
    <source>
        <dbReference type="PROSITE" id="PS50025"/>
    </source>
</evidence>
<evidence type="ECO:0000256" key="1">
    <source>
        <dbReference type="ARBA" id="ARBA00023157"/>
    </source>
</evidence>
<dbReference type="PROSITE" id="PS50026">
    <property type="entry name" value="EGF_3"/>
    <property type="match status" value="2"/>
</dbReference>
<sequence>MKLRVLLEDPENGPPEPVLRDTSGVSISSAHQLNPSSLASMASTALPLQVVDTNATSLVTPRLSRSNHCRFAPTEADDDCTPTSCLNGGRCLRLNGDSRCVCPGGTWGHRCKLLSRTFEGNGWAWVKPLPQCLPATISLHILTKHPHALILYSGPLSKVSLQSFNTPVPMLTIQLIDGRPQVLIEGSRGPVKLQVASTLNDGKWHTLHLHVNSKTVTLIVDRCGKEWASSSSKIAQCLARASWQRPQVTDKWIGSVPLQVGGLAHPQPKSEEYGWSVTPVHLGLRGCISHLKINKEFIDLGEPAYSSSSTKGGCYPQEQACKENCGFRGQCVGGLNHARCECDLGWMGPQCSNMTTPVFLGSASFMKMTMFFAPNPQFVTVQLKMRTQGHTSGLILQMSSEQNGPFLRVQICMKRRNRYILTAATEILVTGHKVCITFVSLLSLRAIMNTGSKLFHFCIELHLNCSNYYAKGGANIINGQIYKILILMHILKLRGGVACTSIVKSEEVIQEACTDGYTIADGLWHVLNVERLGPNVVIWVDDGDGWRANDTFLSAIASTGVGGQQTLAVPKSTTQEEGEECSLIIGGIPDIQDSNVKNIQDDLKDSM</sequence>
<dbReference type="EMBL" id="JAXCGZ010005984">
    <property type="protein sequence ID" value="KAK7080329.1"/>
    <property type="molecule type" value="Genomic_DNA"/>
</dbReference>
<dbReference type="InterPro" id="IPR001791">
    <property type="entry name" value="Laminin_G"/>
</dbReference>
<dbReference type="InterPro" id="IPR050372">
    <property type="entry name" value="Neurexin-related_CASP"/>
</dbReference>
<dbReference type="Pfam" id="PF02210">
    <property type="entry name" value="Laminin_G_2"/>
    <property type="match status" value="1"/>
</dbReference>
<dbReference type="Gene3D" id="2.60.120.200">
    <property type="match status" value="2"/>
</dbReference>
<feature type="domain" description="Laminin G" evidence="5">
    <location>
        <begin position="115"/>
        <end position="314"/>
    </location>
</feature>
<dbReference type="PANTHER" id="PTHR15036:SF85">
    <property type="entry name" value="SP2353, ISOFORM A"/>
    <property type="match status" value="1"/>
</dbReference>
<organism evidence="7 8">
    <name type="scientific">Halocaridina rubra</name>
    <name type="common">Hawaiian red shrimp</name>
    <dbReference type="NCBI Taxonomy" id="373956"/>
    <lineage>
        <taxon>Eukaryota</taxon>
        <taxon>Metazoa</taxon>
        <taxon>Ecdysozoa</taxon>
        <taxon>Arthropoda</taxon>
        <taxon>Crustacea</taxon>
        <taxon>Multicrustacea</taxon>
        <taxon>Malacostraca</taxon>
        <taxon>Eumalacostraca</taxon>
        <taxon>Eucarida</taxon>
        <taxon>Decapoda</taxon>
        <taxon>Pleocyemata</taxon>
        <taxon>Caridea</taxon>
        <taxon>Atyoidea</taxon>
        <taxon>Atyidae</taxon>
        <taxon>Halocaridina</taxon>
    </lineage>
</organism>
<feature type="disulfide bond" evidence="2">
    <location>
        <begin position="102"/>
        <end position="111"/>
    </location>
</feature>
<evidence type="ECO:0000256" key="2">
    <source>
        <dbReference type="PROSITE-ProRule" id="PRU00076"/>
    </source>
</evidence>
<comment type="caution">
    <text evidence="7">The sequence shown here is derived from an EMBL/GenBank/DDBJ whole genome shotgun (WGS) entry which is preliminary data.</text>
</comment>
<dbReference type="GO" id="GO:0016020">
    <property type="term" value="C:membrane"/>
    <property type="evidence" value="ECO:0007669"/>
    <property type="project" value="UniProtKB-SubCell"/>
</dbReference>
<name>A0AAN8XLA1_HALRR</name>
<reference evidence="7 8" key="1">
    <citation type="submission" date="2023-11" db="EMBL/GenBank/DDBJ databases">
        <title>Halocaridina rubra genome assembly.</title>
        <authorList>
            <person name="Smith C."/>
        </authorList>
    </citation>
    <scope>NUCLEOTIDE SEQUENCE [LARGE SCALE GENOMIC DNA]</scope>
    <source>
        <strain evidence="7">EP-1</strain>
        <tissue evidence="7">Whole</tissue>
    </source>
</reference>
<accession>A0AAN8XLA1</accession>
<dbReference type="CDD" id="cd00054">
    <property type="entry name" value="EGF_CA"/>
    <property type="match status" value="2"/>
</dbReference>
<feature type="domain" description="EGF-like" evidence="6">
    <location>
        <begin position="76"/>
        <end position="112"/>
    </location>
</feature>
<dbReference type="PROSITE" id="PS01186">
    <property type="entry name" value="EGF_2"/>
    <property type="match status" value="1"/>
</dbReference>
<evidence type="ECO:0000256" key="4">
    <source>
        <dbReference type="SAM" id="MobiDB-lite"/>
    </source>
</evidence>
<comment type="caution">
    <text evidence="2">Lacks conserved residue(s) required for the propagation of feature annotation.</text>
</comment>
<evidence type="ECO:0000256" key="3">
    <source>
        <dbReference type="PROSITE-ProRule" id="PRU00122"/>
    </source>
</evidence>
<dbReference type="Gene3D" id="2.10.25.10">
    <property type="entry name" value="Laminin"/>
    <property type="match status" value="2"/>
</dbReference>
<dbReference type="SMART" id="SM00181">
    <property type="entry name" value="EGF"/>
    <property type="match status" value="2"/>
</dbReference>
<dbReference type="AlphaFoldDB" id="A0AAN8XLA1"/>
<dbReference type="InterPro" id="IPR013320">
    <property type="entry name" value="ConA-like_dom_sf"/>
</dbReference>
<feature type="domain" description="EGF-like" evidence="6">
    <location>
        <begin position="317"/>
        <end position="352"/>
    </location>
</feature>
<keyword evidence="8" id="KW-1185">Reference proteome</keyword>
<evidence type="ECO:0000313" key="7">
    <source>
        <dbReference type="EMBL" id="KAK7080329.1"/>
    </source>
</evidence>
<proteinExistence type="predicted"/>
<dbReference type="SMART" id="SM00282">
    <property type="entry name" value="LamG"/>
    <property type="match status" value="1"/>
</dbReference>
<protein>
    <submittedName>
        <fullName evidence="7">Uncharacterized protein</fullName>
    </submittedName>
</protein>
<feature type="disulfide bond" evidence="2">
    <location>
        <begin position="342"/>
        <end position="351"/>
    </location>
</feature>
<dbReference type="Proteomes" id="UP001381693">
    <property type="component" value="Unassembled WGS sequence"/>
</dbReference>
<feature type="region of interest" description="Disordered" evidence="4">
    <location>
        <begin position="1"/>
        <end position="20"/>
    </location>
</feature>
<dbReference type="InterPro" id="IPR000742">
    <property type="entry name" value="EGF"/>
</dbReference>
<evidence type="ECO:0000313" key="8">
    <source>
        <dbReference type="Proteomes" id="UP001381693"/>
    </source>
</evidence>
<dbReference type="PANTHER" id="PTHR15036">
    <property type="entry name" value="PIKACHURIN-LIKE PROTEIN"/>
    <property type="match status" value="1"/>
</dbReference>
<gene>
    <name evidence="7" type="ORF">SK128_017660</name>
</gene>
<dbReference type="PROSITE" id="PS00022">
    <property type="entry name" value="EGF_1"/>
    <property type="match status" value="2"/>
</dbReference>
<dbReference type="CDD" id="cd00110">
    <property type="entry name" value="LamG"/>
    <property type="match status" value="1"/>
</dbReference>
<dbReference type="PROSITE" id="PS50025">
    <property type="entry name" value="LAM_G_DOMAIN"/>
    <property type="match status" value="1"/>
</dbReference>
<dbReference type="SUPFAM" id="SSF49899">
    <property type="entry name" value="Concanavalin A-like lectins/glucanases"/>
    <property type="match status" value="2"/>
</dbReference>
<feature type="disulfide bond" evidence="2">
    <location>
        <begin position="321"/>
        <end position="331"/>
    </location>
</feature>